<proteinExistence type="predicted"/>
<protein>
    <submittedName>
        <fullName evidence="1">Uncharacterized protein</fullName>
    </submittedName>
</protein>
<dbReference type="EMBL" id="JACGWM010000011">
    <property type="protein sequence ID" value="KAL0341636.1"/>
    <property type="molecule type" value="Genomic_DNA"/>
</dbReference>
<organism evidence="1">
    <name type="scientific">Sesamum calycinum</name>
    <dbReference type="NCBI Taxonomy" id="2727403"/>
    <lineage>
        <taxon>Eukaryota</taxon>
        <taxon>Viridiplantae</taxon>
        <taxon>Streptophyta</taxon>
        <taxon>Embryophyta</taxon>
        <taxon>Tracheophyta</taxon>
        <taxon>Spermatophyta</taxon>
        <taxon>Magnoliopsida</taxon>
        <taxon>eudicotyledons</taxon>
        <taxon>Gunneridae</taxon>
        <taxon>Pentapetalae</taxon>
        <taxon>asterids</taxon>
        <taxon>lamiids</taxon>
        <taxon>Lamiales</taxon>
        <taxon>Pedaliaceae</taxon>
        <taxon>Sesamum</taxon>
    </lineage>
</organism>
<dbReference type="SUPFAM" id="SSF52058">
    <property type="entry name" value="L domain-like"/>
    <property type="match status" value="1"/>
</dbReference>
<reference evidence="1" key="2">
    <citation type="journal article" date="2024" name="Plant">
        <title>Genomic evolution and insights into agronomic trait innovations of Sesamum species.</title>
        <authorList>
            <person name="Miao H."/>
            <person name="Wang L."/>
            <person name="Qu L."/>
            <person name="Liu H."/>
            <person name="Sun Y."/>
            <person name="Le M."/>
            <person name="Wang Q."/>
            <person name="Wei S."/>
            <person name="Zheng Y."/>
            <person name="Lin W."/>
            <person name="Duan Y."/>
            <person name="Cao H."/>
            <person name="Xiong S."/>
            <person name="Wang X."/>
            <person name="Wei L."/>
            <person name="Li C."/>
            <person name="Ma Q."/>
            <person name="Ju M."/>
            <person name="Zhao R."/>
            <person name="Li G."/>
            <person name="Mu C."/>
            <person name="Tian Q."/>
            <person name="Mei H."/>
            <person name="Zhang T."/>
            <person name="Gao T."/>
            <person name="Zhang H."/>
        </authorList>
    </citation>
    <scope>NUCLEOTIDE SEQUENCE</scope>
    <source>
        <strain evidence="1">KEN8</strain>
    </source>
</reference>
<dbReference type="AlphaFoldDB" id="A0AAW2NGK1"/>
<reference evidence="1" key="1">
    <citation type="submission" date="2020-06" db="EMBL/GenBank/DDBJ databases">
        <authorList>
            <person name="Li T."/>
            <person name="Hu X."/>
            <person name="Zhang T."/>
            <person name="Song X."/>
            <person name="Zhang H."/>
            <person name="Dai N."/>
            <person name="Sheng W."/>
            <person name="Hou X."/>
            <person name="Wei L."/>
        </authorList>
    </citation>
    <scope>NUCLEOTIDE SEQUENCE</scope>
    <source>
        <strain evidence="1">KEN8</strain>
        <tissue evidence="1">Leaf</tissue>
    </source>
</reference>
<evidence type="ECO:0000313" key="1">
    <source>
        <dbReference type="EMBL" id="KAL0341636.1"/>
    </source>
</evidence>
<name>A0AAW2NGK1_9LAMI</name>
<dbReference type="PANTHER" id="PTHR15140">
    <property type="entry name" value="TUBULIN-SPECIFIC CHAPERONE E"/>
    <property type="match status" value="1"/>
</dbReference>
<dbReference type="InterPro" id="IPR032675">
    <property type="entry name" value="LRR_dom_sf"/>
</dbReference>
<gene>
    <name evidence="1" type="ORF">Scaly_1826200</name>
</gene>
<dbReference type="Gene3D" id="3.80.10.10">
    <property type="entry name" value="Ribonuclease Inhibitor"/>
    <property type="match status" value="1"/>
</dbReference>
<accession>A0AAW2NGK1</accession>
<comment type="caution">
    <text evidence="1">The sequence shown here is derived from an EMBL/GenBank/DDBJ whole genome shotgun (WGS) entry which is preliminary data.</text>
</comment>
<dbReference type="PANTHER" id="PTHR15140:SF56">
    <property type="entry name" value="NB-ARC DOMAIN-CONTAINING PROTEIN"/>
    <property type="match status" value="1"/>
</dbReference>
<sequence>MIHLNLLKTNASATMSKIEQSSKASENLQTLNGISPQSCTKEVLERAPNLKKLGIRGKLVVLLDDNNRLFDNLAKLGYLVKLKLQNDVCLNPPSRCQLRGLPPSFKFPPKLKSLTLSYTFLDWGHISILGMLENLEVLKLKDNAFMGDCWEVGRTHFRRLEFLHIGHTNLVTWVALGHHFPELRCLELHNCDELREIPIGLADAPYFRALDLCHSKLAVASAKKIQKAKEKKKEDHNDEFNYGFKLSIFPPEE</sequence>